<evidence type="ECO:0000313" key="1">
    <source>
        <dbReference type="EMBL" id="KAF5782269.1"/>
    </source>
</evidence>
<dbReference type="EMBL" id="MNCJ02000326">
    <property type="protein sequence ID" value="KAF5782269.1"/>
    <property type="molecule type" value="Genomic_DNA"/>
</dbReference>
<proteinExistence type="predicted"/>
<protein>
    <submittedName>
        <fullName evidence="1">Uncharacterized protein</fullName>
    </submittedName>
</protein>
<keyword evidence="2" id="KW-1185">Reference proteome</keyword>
<gene>
    <name evidence="1" type="ORF">HanXRQr2_Chr11g0493871</name>
</gene>
<comment type="caution">
    <text evidence="1">The sequence shown here is derived from an EMBL/GenBank/DDBJ whole genome shotgun (WGS) entry which is preliminary data.</text>
</comment>
<reference evidence="1" key="1">
    <citation type="journal article" date="2017" name="Nature">
        <title>The sunflower genome provides insights into oil metabolism, flowering and Asterid evolution.</title>
        <authorList>
            <person name="Badouin H."/>
            <person name="Gouzy J."/>
            <person name="Grassa C.J."/>
            <person name="Murat F."/>
            <person name="Staton S.E."/>
            <person name="Cottret L."/>
            <person name="Lelandais-Briere C."/>
            <person name="Owens G.L."/>
            <person name="Carrere S."/>
            <person name="Mayjonade B."/>
            <person name="Legrand L."/>
            <person name="Gill N."/>
            <person name="Kane N.C."/>
            <person name="Bowers J.E."/>
            <person name="Hubner S."/>
            <person name="Bellec A."/>
            <person name="Berard A."/>
            <person name="Berges H."/>
            <person name="Blanchet N."/>
            <person name="Boniface M.C."/>
            <person name="Brunel D."/>
            <person name="Catrice O."/>
            <person name="Chaidir N."/>
            <person name="Claudel C."/>
            <person name="Donnadieu C."/>
            <person name="Faraut T."/>
            <person name="Fievet G."/>
            <person name="Helmstetter N."/>
            <person name="King M."/>
            <person name="Knapp S.J."/>
            <person name="Lai Z."/>
            <person name="Le Paslier M.C."/>
            <person name="Lippi Y."/>
            <person name="Lorenzon L."/>
            <person name="Mandel J.R."/>
            <person name="Marage G."/>
            <person name="Marchand G."/>
            <person name="Marquand E."/>
            <person name="Bret-Mestries E."/>
            <person name="Morien E."/>
            <person name="Nambeesan S."/>
            <person name="Nguyen T."/>
            <person name="Pegot-Espagnet P."/>
            <person name="Pouilly N."/>
            <person name="Raftis F."/>
            <person name="Sallet E."/>
            <person name="Schiex T."/>
            <person name="Thomas J."/>
            <person name="Vandecasteele C."/>
            <person name="Vares D."/>
            <person name="Vear F."/>
            <person name="Vautrin S."/>
            <person name="Crespi M."/>
            <person name="Mangin B."/>
            <person name="Burke J.M."/>
            <person name="Salse J."/>
            <person name="Munos S."/>
            <person name="Vincourt P."/>
            <person name="Rieseberg L.H."/>
            <person name="Langlade N.B."/>
        </authorList>
    </citation>
    <scope>NUCLEOTIDE SEQUENCE</scope>
    <source>
        <tissue evidence="1">Leaves</tissue>
    </source>
</reference>
<dbReference type="Gramene" id="mRNA:HanXRQr2_Chr11g0493871">
    <property type="protein sequence ID" value="mRNA:HanXRQr2_Chr11g0493871"/>
    <property type="gene ID" value="HanXRQr2_Chr11g0493871"/>
</dbReference>
<dbReference type="Proteomes" id="UP000215914">
    <property type="component" value="Unassembled WGS sequence"/>
</dbReference>
<organism evidence="1 2">
    <name type="scientific">Helianthus annuus</name>
    <name type="common">Common sunflower</name>
    <dbReference type="NCBI Taxonomy" id="4232"/>
    <lineage>
        <taxon>Eukaryota</taxon>
        <taxon>Viridiplantae</taxon>
        <taxon>Streptophyta</taxon>
        <taxon>Embryophyta</taxon>
        <taxon>Tracheophyta</taxon>
        <taxon>Spermatophyta</taxon>
        <taxon>Magnoliopsida</taxon>
        <taxon>eudicotyledons</taxon>
        <taxon>Gunneridae</taxon>
        <taxon>Pentapetalae</taxon>
        <taxon>asterids</taxon>
        <taxon>campanulids</taxon>
        <taxon>Asterales</taxon>
        <taxon>Asteraceae</taxon>
        <taxon>Asteroideae</taxon>
        <taxon>Heliantheae alliance</taxon>
        <taxon>Heliantheae</taxon>
        <taxon>Helianthus</taxon>
    </lineage>
</organism>
<dbReference type="AlphaFoldDB" id="A0A9K3N080"/>
<reference evidence="1" key="2">
    <citation type="submission" date="2020-06" db="EMBL/GenBank/DDBJ databases">
        <title>Helianthus annuus Genome sequencing and assembly Release 2.</title>
        <authorList>
            <person name="Gouzy J."/>
            <person name="Langlade N."/>
            <person name="Munos S."/>
        </authorList>
    </citation>
    <scope>NUCLEOTIDE SEQUENCE</scope>
    <source>
        <tissue evidence="1">Leaves</tissue>
    </source>
</reference>
<evidence type="ECO:0000313" key="2">
    <source>
        <dbReference type="Proteomes" id="UP000215914"/>
    </source>
</evidence>
<accession>A0A9K3N080</accession>
<name>A0A9K3N080_HELAN</name>
<sequence length="57" mass="6943">MFSIKIRGNNGFGLYIYQLVKVDRNILQYQTLLFSRYPLDNSRSWTRYCNMNSRYHS</sequence>